<reference evidence="1" key="1">
    <citation type="submission" date="2022-10" db="EMBL/GenBank/DDBJ databases">
        <title>Shewanella flava sp. nov, isolated from the estuary of the Fenhe River into the Yellow River.</title>
        <authorList>
            <person name="Li Y."/>
        </authorList>
    </citation>
    <scope>NUCLEOTIDE SEQUENCE</scope>
    <source>
        <strain evidence="1">FYR11-62</strain>
    </source>
</reference>
<name>A0ABT3I5T0_9GAMM</name>
<dbReference type="RefSeq" id="WP_264724904.1">
    <property type="nucleotide sequence ID" value="NZ_JAPDMX010000003.1"/>
</dbReference>
<dbReference type="EMBL" id="JAPDMX010000003">
    <property type="protein sequence ID" value="MCW3171407.1"/>
    <property type="molecule type" value="Genomic_DNA"/>
</dbReference>
<comment type="caution">
    <text evidence="1">The sequence shown here is derived from an EMBL/GenBank/DDBJ whole genome shotgun (WGS) entry which is preliminary data.</text>
</comment>
<evidence type="ECO:0008006" key="3">
    <source>
        <dbReference type="Google" id="ProtNLM"/>
    </source>
</evidence>
<proteinExistence type="predicted"/>
<sequence>MADNVDDANDLVLLHLAAELAKAKPSLPPLTGICYYCDALTDERFCDADCRDDYEREQRKILMRKRG</sequence>
<dbReference type="Proteomes" id="UP001163714">
    <property type="component" value="Unassembled WGS sequence"/>
</dbReference>
<evidence type="ECO:0000313" key="1">
    <source>
        <dbReference type="EMBL" id="MCW3171407.1"/>
    </source>
</evidence>
<evidence type="ECO:0000313" key="2">
    <source>
        <dbReference type="Proteomes" id="UP001163714"/>
    </source>
</evidence>
<accession>A0ABT3I5T0</accession>
<protein>
    <recommendedName>
        <fullName evidence="3">DUF2116 family Zn-ribbon domain-containing protein</fullName>
    </recommendedName>
</protein>
<organism evidence="1 2">
    <name type="scientific">Shewanella subflava</name>
    <dbReference type="NCBI Taxonomy" id="2986476"/>
    <lineage>
        <taxon>Bacteria</taxon>
        <taxon>Pseudomonadati</taxon>
        <taxon>Pseudomonadota</taxon>
        <taxon>Gammaproteobacteria</taxon>
        <taxon>Alteromonadales</taxon>
        <taxon>Shewanellaceae</taxon>
        <taxon>Shewanella</taxon>
    </lineage>
</organism>
<keyword evidence="2" id="KW-1185">Reference proteome</keyword>
<gene>
    <name evidence="1" type="ORF">OHT75_02805</name>
</gene>